<dbReference type="EMBL" id="JAGGKS010000002">
    <property type="protein sequence ID" value="MBP1924878.1"/>
    <property type="molecule type" value="Genomic_DNA"/>
</dbReference>
<keyword evidence="4 10" id="KW-0240">DNA-directed RNA polymerase</keyword>
<keyword evidence="6 10" id="KW-0548">Nucleotidyltransferase</keyword>
<accession>A0ABS4GB13</accession>
<dbReference type="Pfam" id="PF01192">
    <property type="entry name" value="RNA_pol_Rpb6"/>
    <property type="match status" value="1"/>
</dbReference>
<dbReference type="InterPro" id="IPR006110">
    <property type="entry name" value="Pol_omega/Rpo6/RPB6"/>
</dbReference>
<evidence type="ECO:0000256" key="6">
    <source>
        <dbReference type="ARBA" id="ARBA00022695"/>
    </source>
</evidence>
<proteinExistence type="inferred from homology"/>
<comment type="subunit">
    <text evidence="10">The RNAP catalytic core consists of 2 alpha, 1 beta, 1 beta' and 1 omega subunit. When a sigma factor is associated with the core the holoenzyme is formed, which can initiate transcription.</text>
</comment>
<dbReference type="NCBIfam" id="TIGR00690">
    <property type="entry name" value="rpoZ"/>
    <property type="match status" value="1"/>
</dbReference>
<dbReference type="Gene3D" id="3.90.940.10">
    <property type="match status" value="1"/>
</dbReference>
<keyword evidence="5 10" id="KW-0808">Transferase</keyword>
<dbReference type="GO" id="GO:0000428">
    <property type="term" value="C:DNA-directed RNA polymerase complex"/>
    <property type="evidence" value="ECO:0007669"/>
    <property type="project" value="UniProtKB-KW"/>
</dbReference>
<keyword evidence="7 10" id="KW-0804">Transcription</keyword>
<dbReference type="EC" id="2.7.7.6" evidence="2 10"/>
<comment type="similarity">
    <text evidence="1 10">Belongs to the RNA polymerase subunit omega family.</text>
</comment>
<dbReference type="HAMAP" id="MF_00366">
    <property type="entry name" value="RNApol_bact_RpoZ"/>
    <property type="match status" value="1"/>
</dbReference>
<comment type="caution">
    <text evidence="11">The sequence shown here is derived from an EMBL/GenBank/DDBJ whole genome shotgun (WGS) entry which is preliminary data.</text>
</comment>
<protein>
    <recommendedName>
        <fullName evidence="3 10">DNA-directed RNA polymerase subunit omega</fullName>
        <shortName evidence="10">RNAP omega subunit</shortName>
        <ecNumber evidence="2 10">2.7.7.6</ecNumber>
    </recommendedName>
    <alternativeName>
        <fullName evidence="10">RNA polymerase omega subunit</fullName>
    </alternativeName>
    <alternativeName>
        <fullName evidence="8 10">Transcriptase subunit omega</fullName>
    </alternativeName>
</protein>
<dbReference type="GO" id="GO:0003899">
    <property type="term" value="F:DNA-directed RNA polymerase activity"/>
    <property type="evidence" value="ECO:0007669"/>
    <property type="project" value="UniProtKB-EC"/>
</dbReference>
<dbReference type="SUPFAM" id="SSF63562">
    <property type="entry name" value="RPB6/omega subunit-like"/>
    <property type="match status" value="1"/>
</dbReference>
<evidence type="ECO:0000313" key="12">
    <source>
        <dbReference type="Proteomes" id="UP001519342"/>
    </source>
</evidence>
<reference evidence="11 12" key="1">
    <citation type="submission" date="2021-03" db="EMBL/GenBank/DDBJ databases">
        <title>Genomic Encyclopedia of Type Strains, Phase IV (KMG-IV): sequencing the most valuable type-strain genomes for metagenomic binning, comparative biology and taxonomic classification.</title>
        <authorList>
            <person name="Goeker M."/>
        </authorList>
    </citation>
    <scope>NUCLEOTIDE SEQUENCE [LARGE SCALE GENOMIC DNA]</scope>
    <source>
        <strain evidence="11 12">DSM 24004</strain>
    </source>
</reference>
<dbReference type="InterPro" id="IPR003716">
    <property type="entry name" value="DNA-dir_RNA_pol_omega"/>
</dbReference>
<comment type="function">
    <text evidence="10">Promotes RNA polymerase assembly. Latches the N- and C-terminal regions of the beta' subunit thereby facilitating its interaction with the beta and alpha subunits.</text>
</comment>
<dbReference type="RefSeq" id="WP_209510640.1">
    <property type="nucleotide sequence ID" value="NZ_JAGGKS010000002.1"/>
</dbReference>
<evidence type="ECO:0000256" key="7">
    <source>
        <dbReference type="ARBA" id="ARBA00023163"/>
    </source>
</evidence>
<evidence type="ECO:0000256" key="3">
    <source>
        <dbReference type="ARBA" id="ARBA00013725"/>
    </source>
</evidence>
<sequence>MKKISIDELIDMVDSRYSLVTLISKRARQIIDGQDILIKTPTLKPVCVAIEEFYDKSYGVVYETEQQRQADIDNQTRILEQAEREVYSDN</sequence>
<keyword evidence="12" id="KW-1185">Reference proteome</keyword>
<dbReference type="Proteomes" id="UP001519342">
    <property type="component" value="Unassembled WGS sequence"/>
</dbReference>
<comment type="catalytic activity">
    <reaction evidence="9 10">
        <text>RNA(n) + a ribonucleoside 5'-triphosphate = RNA(n+1) + diphosphate</text>
        <dbReference type="Rhea" id="RHEA:21248"/>
        <dbReference type="Rhea" id="RHEA-COMP:14527"/>
        <dbReference type="Rhea" id="RHEA-COMP:17342"/>
        <dbReference type="ChEBI" id="CHEBI:33019"/>
        <dbReference type="ChEBI" id="CHEBI:61557"/>
        <dbReference type="ChEBI" id="CHEBI:140395"/>
        <dbReference type="EC" id="2.7.7.6"/>
    </reaction>
</comment>
<dbReference type="PANTHER" id="PTHR34476">
    <property type="entry name" value="DNA-DIRECTED RNA POLYMERASE SUBUNIT OMEGA"/>
    <property type="match status" value="1"/>
</dbReference>
<gene>
    <name evidence="10" type="primary">rpoZ</name>
    <name evidence="11" type="ORF">J2Z76_000735</name>
</gene>
<dbReference type="SMART" id="SM01409">
    <property type="entry name" value="RNA_pol_Rpb6"/>
    <property type="match status" value="1"/>
</dbReference>
<name>A0ABS4GB13_9FIRM</name>
<evidence type="ECO:0000256" key="5">
    <source>
        <dbReference type="ARBA" id="ARBA00022679"/>
    </source>
</evidence>
<dbReference type="PANTHER" id="PTHR34476:SF1">
    <property type="entry name" value="DNA-DIRECTED RNA POLYMERASE SUBUNIT OMEGA"/>
    <property type="match status" value="1"/>
</dbReference>
<organism evidence="11 12">
    <name type="scientific">Sedimentibacter acidaminivorans</name>
    <dbReference type="NCBI Taxonomy" id="913099"/>
    <lineage>
        <taxon>Bacteria</taxon>
        <taxon>Bacillati</taxon>
        <taxon>Bacillota</taxon>
        <taxon>Tissierellia</taxon>
        <taxon>Sedimentibacter</taxon>
    </lineage>
</organism>
<evidence type="ECO:0000256" key="9">
    <source>
        <dbReference type="ARBA" id="ARBA00048552"/>
    </source>
</evidence>
<dbReference type="InterPro" id="IPR036161">
    <property type="entry name" value="RPB6/omega-like_sf"/>
</dbReference>
<evidence type="ECO:0000256" key="8">
    <source>
        <dbReference type="ARBA" id="ARBA00029924"/>
    </source>
</evidence>
<evidence type="ECO:0000256" key="2">
    <source>
        <dbReference type="ARBA" id="ARBA00012418"/>
    </source>
</evidence>
<evidence type="ECO:0000256" key="10">
    <source>
        <dbReference type="HAMAP-Rule" id="MF_00366"/>
    </source>
</evidence>
<evidence type="ECO:0000256" key="4">
    <source>
        <dbReference type="ARBA" id="ARBA00022478"/>
    </source>
</evidence>
<evidence type="ECO:0000313" key="11">
    <source>
        <dbReference type="EMBL" id="MBP1924878.1"/>
    </source>
</evidence>
<evidence type="ECO:0000256" key="1">
    <source>
        <dbReference type="ARBA" id="ARBA00006711"/>
    </source>
</evidence>